<gene>
    <name evidence="1" type="ORF">BDM02DRAFT_1857336</name>
</gene>
<reference evidence="1" key="2">
    <citation type="journal article" date="2020" name="Nat. Commun.">
        <title>Large-scale genome sequencing of mycorrhizal fungi provides insights into the early evolution of symbiotic traits.</title>
        <authorList>
            <person name="Miyauchi S."/>
            <person name="Kiss E."/>
            <person name="Kuo A."/>
            <person name="Drula E."/>
            <person name="Kohler A."/>
            <person name="Sanchez-Garcia M."/>
            <person name="Morin E."/>
            <person name="Andreopoulos B."/>
            <person name="Barry K.W."/>
            <person name="Bonito G."/>
            <person name="Buee M."/>
            <person name="Carver A."/>
            <person name="Chen C."/>
            <person name="Cichocki N."/>
            <person name="Clum A."/>
            <person name="Culley D."/>
            <person name="Crous P.W."/>
            <person name="Fauchery L."/>
            <person name="Girlanda M."/>
            <person name="Hayes R.D."/>
            <person name="Keri Z."/>
            <person name="LaButti K."/>
            <person name="Lipzen A."/>
            <person name="Lombard V."/>
            <person name="Magnuson J."/>
            <person name="Maillard F."/>
            <person name="Murat C."/>
            <person name="Nolan M."/>
            <person name="Ohm R.A."/>
            <person name="Pangilinan J."/>
            <person name="Pereira M.F."/>
            <person name="Perotto S."/>
            <person name="Peter M."/>
            <person name="Pfister S."/>
            <person name="Riley R."/>
            <person name="Sitrit Y."/>
            <person name="Stielow J.B."/>
            <person name="Szollosi G."/>
            <person name="Zifcakova L."/>
            <person name="Stursova M."/>
            <person name="Spatafora J.W."/>
            <person name="Tedersoo L."/>
            <person name="Vaario L.M."/>
            <person name="Yamada A."/>
            <person name="Yan M."/>
            <person name="Wang P."/>
            <person name="Xu J."/>
            <person name="Bruns T."/>
            <person name="Baldrian P."/>
            <person name="Vilgalys R."/>
            <person name="Dunand C."/>
            <person name="Henrissat B."/>
            <person name="Grigoriev I.V."/>
            <person name="Hibbett D."/>
            <person name="Nagy L.G."/>
            <person name="Martin F.M."/>
        </authorList>
    </citation>
    <scope>NUCLEOTIDE SEQUENCE</scope>
    <source>
        <strain evidence="1">P2</strain>
    </source>
</reference>
<dbReference type="Proteomes" id="UP000886501">
    <property type="component" value="Unassembled WGS sequence"/>
</dbReference>
<evidence type="ECO:0000313" key="2">
    <source>
        <dbReference type="Proteomes" id="UP000886501"/>
    </source>
</evidence>
<sequence length="180" mass="20279">MYIHGLPRELSGPRPLRRDVRIISGPFRIRKIRLRRNILPGGGLAGLPPQPALTPRDMDHSHSMGRLADLAYGSAAVAEIMYKSIAVAILRLSLDSKPISRLSRPPYRARIHRRGSSFIFTGKKCLFTNTPTGSIWIPTGKTRLAPPFYDGYIHNIYHSSYGQSPNFRSHFCHGQRQTHP</sequence>
<dbReference type="EMBL" id="MU118340">
    <property type="protein sequence ID" value="KAF9642847.1"/>
    <property type="molecule type" value="Genomic_DNA"/>
</dbReference>
<organism evidence="1 2">
    <name type="scientific">Thelephora ganbajun</name>
    <name type="common">Ganba fungus</name>
    <dbReference type="NCBI Taxonomy" id="370292"/>
    <lineage>
        <taxon>Eukaryota</taxon>
        <taxon>Fungi</taxon>
        <taxon>Dikarya</taxon>
        <taxon>Basidiomycota</taxon>
        <taxon>Agaricomycotina</taxon>
        <taxon>Agaricomycetes</taxon>
        <taxon>Thelephorales</taxon>
        <taxon>Thelephoraceae</taxon>
        <taxon>Thelephora</taxon>
    </lineage>
</organism>
<protein>
    <submittedName>
        <fullName evidence="1">Uncharacterized protein</fullName>
    </submittedName>
</protein>
<keyword evidence="2" id="KW-1185">Reference proteome</keyword>
<accession>A0ACB6Z010</accession>
<name>A0ACB6Z010_THEGA</name>
<evidence type="ECO:0000313" key="1">
    <source>
        <dbReference type="EMBL" id="KAF9642847.1"/>
    </source>
</evidence>
<comment type="caution">
    <text evidence="1">The sequence shown here is derived from an EMBL/GenBank/DDBJ whole genome shotgun (WGS) entry which is preliminary data.</text>
</comment>
<reference evidence="1" key="1">
    <citation type="submission" date="2019-10" db="EMBL/GenBank/DDBJ databases">
        <authorList>
            <consortium name="DOE Joint Genome Institute"/>
            <person name="Kuo A."/>
            <person name="Miyauchi S."/>
            <person name="Kiss E."/>
            <person name="Drula E."/>
            <person name="Kohler A."/>
            <person name="Sanchez-Garcia M."/>
            <person name="Andreopoulos B."/>
            <person name="Barry K.W."/>
            <person name="Bonito G."/>
            <person name="Buee M."/>
            <person name="Carver A."/>
            <person name="Chen C."/>
            <person name="Cichocki N."/>
            <person name="Clum A."/>
            <person name="Culley D."/>
            <person name="Crous P.W."/>
            <person name="Fauchery L."/>
            <person name="Girlanda M."/>
            <person name="Hayes R."/>
            <person name="Keri Z."/>
            <person name="Labutti K."/>
            <person name="Lipzen A."/>
            <person name="Lombard V."/>
            <person name="Magnuson J."/>
            <person name="Maillard F."/>
            <person name="Morin E."/>
            <person name="Murat C."/>
            <person name="Nolan M."/>
            <person name="Ohm R."/>
            <person name="Pangilinan J."/>
            <person name="Pereira M."/>
            <person name="Perotto S."/>
            <person name="Peter M."/>
            <person name="Riley R."/>
            <person name="Sitrit Y."/>
            <person name="Stielow B."/>
            <person name="Szollosi G."/>
            <person name="Zifcakova L."/>
            <person name="Stursova M."/>
            <person name="Spatafora J.W."/>
            <person name="Tedersoo L."/>
            <person name="Vaario L.-M."/>
            <person name="Yamada A."/>
            <person name="Yan M."/>
            <person name="Wang P."/>
            <person name="Xu J."/>
            <person name="Bruns T."/>
            <person name="Baldrian P."/>
            <person name="Vilgalys R."/>
            <person name="Henrissat B."/>
            <person name="Grigoriev I.V."/>
            <person name="Hibbett D."/>
            <person name="Nagy L.G."/>
            <person name="Martin F.M."/>
        </authorList>
    </citation>
    <scope>NUCLEOTIDE SEQUENCE</scope>
    <source>
        <strain evidence="1">P2</strain>
    </source>
</reference>
<proteinExistence type="predicted"/>